<evidence type="ECO:0000313" key="1">
    <source>
        <dbReference type="EMBL" id="QYX32115.1"/>
    </source>
</evidence>
<dbReference type="Gene3D" id="3.40.50.10770">
    <property type="entry name" value="Hypothetical protein VC1899 like domain (Restriction endonuclease-like)"/>
    <property type="match status" value="1"/>
</dbReference>
<proteinExistence type="predicted"/>
<evidence type="ECO:0000313" key="2">
    <source>
        <dbReference type="Proteomes" id="UP000826540"/>
    </source>
</evidence>
<keyword evidence="2" id="KW-1185">Reference proteome</keyword>
<dbReference type="RefSeq" id="WP_194052712.1">
    <property type="nucleotide sequence ID" value="NZ_CP080598.1"/>
</dbReference>
<protein>
    <submittedName>
        <fullName evidence="1">DUF1887 family protein</fullName>
    </submittedName>
</protein>
<name>A0ABX8X085_9CYAN</name>
<dbReference type="SUPFAM" id="SSF52980">
    <property type="entry name" value="Restriction endonuclease-like"/>
    <property type="match status" value="1"/>
</dbReference>
<reference evidence="1 2" key="1">
    <citation type="journal article" date="2022" name="J. Am. Chem. Soc.">
        <title>Biosynthesis of Guanitoxin Enables Global Environmental Detection in Freshwater Cyanobacteria.</title>
        <authorList>
            <person name="Lima S.T."/>
            <person name="Fallon T.R."/>
            <person name="Cordoza J.L."/>
            <person name="Chekan J.R."/>
            <person name="Delbaje E."/>
            <person name="Hopiavuori A.R."/>
            <person name="Alvarenga D.O."/>
            <person name="Wood S.M."/>
            <person name="Luhavaya H."/>
            <person name="Baumgartner J.T."/>
            <person name="Dorr F.A."/>
            <person name="Etchegaray A."/>
            <person name="Pinto E."/>
            <person name="McKinnie S.M.K."/>
            <person name="Fiore M.F."/>
            <person name="Moore B.S."/>
        </authorList>
    </citation>
    <scope>NUCLEOTIDE SEQUENCE [LARGE SCALE GENOMIC DNA]</scope>
    <source>
        <strain evidence="1 2">ITEP-024</strain>
    </source>
</reference>
<accession>A0ABX8X085</accession>
<sequence>MVRVLISLLGGRPVPNILTALHIKPDYIYMIVSKDSLSSGGSYDKAISALPKNLQPSEPLAVRPYVLQDTIERCQEIAKNHSNDEIIINSASEPKTMTFGAYDFAKALNADGKKVDICYLSREGFIWAFRNTDKIESAKIGLQEYFASYGWDIRLKTLSDNYKFRNLVSLLTENMPNLHSKAEQLGKGMCSTLLVSSVSKNKRTEKDLQEFERWARERQIVLVMAEDIPRMSDILKKIVTGDKELEPKNIPCYARI</sequence>
<organism evidence="1 2">
    <name type="scientific">Sphaerospermopsis torques-reginae ITEP-024</name>
    <dbReference type="NCBI Taxonomy" id="984208"/>
    <lineage>
        <taxon>Bacteria</taxon>
        <taxon>Bacillati</taxon>
        <taxon>Cyanobacteriota</taxon>
        <taxon>Cyanophyceae</taxon>
        <taxon>Nostocales</taxon>
        <taxon>Aphanizomenonaceae</taxon>
        <taxon>Sphaerospermopsis</taxon>
        <taxon>Sphaerospermopsis torques-reginae</taxon>
    </lineage>
</organism>
<dbReference type="EMBL" id="CP080598">
    <property type="protein sequence ID" value="QYX32115.1"/>
    <property type="molecule type" value="Genomic_DNA"/>
</dbReference>
<dbReference type="Proteomes" id="UP000826540">
    <property type="component" value="Chromosome"/>
</dbReference>
<gene>
    <name evidence="1" type="ORF">K2F26_01395</name>
</gene>
<dbReference type="InterPro" id="IPR011335">
    <property type="entry name" value="Restrct_endonuc-II-like"/>
</dbReference>